<keyword evidence="1" id="KW-0067">ATP-binding</keyword>
<dbReference type="PaxDb" id="3708-A0A078I3B3"/>
<dbReference type="Pfam" id="PF14214">
    <property type="entry name" value="Helitron_like_N"/>
    <property type="match status" value="1"/>
</dbReference>
<sequence length="1035" mass="119046">MDKRDIVLQHKCGRLTRIDEIHISYLALQYPLLFVYGEDGFRVGIKKGVTEASKKLKKDSISMRQFFAFRLQERENESHALLYSRRLFQQFIVDAYTTIESNRLRYLKLNQTCLRSDSYDSIKESENAGQTTMNEQGQQFLLPATFTGGPRYMKNMYLDAMAICRHFGFPDLFITFTCNPKWPELTRFNQKRGLQSDDRPEIICRMFKMKLDSLINDLTKKHILGKVASSMYTVEFQKRGLPHAHILLFMHPSSKFLKTEDIDKIISAEIPDKTSDPALYNVVKDMMIHGPCGAANMNSPCMENGKCQKSFPKHFAENTMVKKDGFPVYRRREQSDRYVEKNGLKCDNRWVIPYNKKLSLRYRAHINVEWCNQTGSIKYLFKYINKGADRITVVVEPPPGPQVEPTAVTNQPLPNLAAETSSIGNDGGVLKQNVEIKKNEIKDFFDCRYVSTCEGAWRIFKFPIHYRSTAVEKLSFHLPGKQNIIFKGRDKLKEVVGRKLIENTMFLAWFELCKADAFARTLTYVQIPNYYTYLKTQKKFSRRKQGFSVGRINYAPRKQESSYYLRVLLNYVKGPTSYQDIKTYDDVVYERYKDACYARGILDDDQEYIDDLVRRSYDSTAAVVRDLFVMMLLSDSLCQPEVVWEKTWELLSEDIEYNRRVHFNRPGLILSDKEKKLYALMEIEKLMKRNGSSLSLYESMPQLPENAKTIENVLILDELSYNLEAMQATHDRDILLMTDEQRKIYDEIIGAVVEQRGGMFFVDGFGGTEKTFLWKLLSAAVRCRGDIVLCTASSGIASLLLQGGRTAHSRFGIPINPDDFTTCTLPQGSDKANLLKEASLIIWDEAPMMSKHCFESLDRSLSDLMGNQDQKPFGGKVIVFGGDFRQVLPVITGAGRAEIVLSAMNSSYLWEYCKVLKLTKNMRLCSNDLTDHEAKDLKEFSEWILAVGDGRIAEPNDGEALIDIPEEFLIMDPKEPIETISQAIYGDADSLRGMKDPKFFQQRAILCPTNEDVNMINDHMLSKLDGKAFIFFYKF</sequence>
<evidence type="ECO:0000259" key="2">
    <source>
        <dbReference type="Pfam" id="PF05970"/>
    </source>
</evidence>
<reference evidence="4 5" key="1">
    <citation type="journal article" date="2014" name="Science">
        <title>Plant genetics. Early allopolyploid evolution in the post-Neolithic Brassica napus oilseed genome.</title>
        <authorList>
            <person name="Chalhoub B."/>
            <person name="Denoeud F."/>
            <person name="Liu S."/>
            <person name="Parkin I.A."/>
            <person name="Tang H."/>
            <person name="Wang X."/>
            <person name="Chiquet J."/>
            <person name="Belcram H."/>
            <person name="Tong C."/>
            <person name="Samans B."/>
            <person name="Correa M."/>
            <person name="Da Silva C."/>
            <person name="Just J."/>
            <person name="Falentin C."/>
            <person name="Koh C.S."/>
            <person name="Le Clainche I."/>
            <person name="Bernard M."/>
            <person name="Bento P."/>
            <person name="Noel B."/>
            <person name="Labadie K."/>
            <person name="Alberti A."/>
            <person name="Charles M."/>
            <person name="Arnaud D."/>
            <person name="Guo H."/>
            <person name="Daviaud C."/>
            <person name="Alamery S."/>
            <person name="Jabbari K."/>
            <person name="Zhao M."/>
            <person name="Edger P.P."/>
            <person name="Chelaifa H."/>
            <person name="Tack D."/>
            <person name="Lassalle G."/>
            <person name="Mestiri I."/>
            <person name="Schnel N."/>
            <person name="Le Paslier M.C."/>
            <person name="Fan G."/>
            <person name="Renault V."/>
            <person name="Bayer P.E."/>
            <person name="Golicz A.A."/>
            <person name="Manoli S."/>
            <person name="Lee T.H."/>
            <person name="Thi V.H."/>
            <person name="Chalabi S."/>
            <person name="Hu Q."/>
            <person name="Fan C."/>
            <person name="Tollenaere R."/>
            <person name="Lu Y."/>
            <person name="Battail C."/>
            <person name="Shen J."/>
            <person name="Sidebottom C.H."/>
            <person name="Wang X."/>
            <person name="Canaguier A."/>
            <person name="Chauveau A."/>
            <person name="Berard A."/>
            <person name="Deniot G."/>
            <person name="Guan M."/>
            <person name="Liu Z."/>
            <person name="Sun F."/>
            <person name="Lim Y.P."/>
            <person name="Lyons E."/>
            <person name="Town C.D."/>
            <person name="Bancroft I."/>
            <person name="Wang X."/>
            <person name="Meng J."/>
            <person name="Ma J."/>
            <person name="Pires J.C."/>
            <person name="King G.J."/>
            <person name="Brunel D."/>
            <person name="Delourme R."/>
            <person name="Renard M."/>
            <person name="Aury J.M."/>
            <person name="Adams K.L."/>
            <person name="Batley J."/>
            <person name="Snowdon R.J."/>
            <person name="Tost J."/>
            <person name="Edwards D."/>
            <person name="Zhou Y."/>
            <person name="Hua W."/>
            <person name="Sharpe A.G."/>
            <person name="Paterson A.H."/>
            <person name="Guan C."/>
            <person name="Wincker P."/>
        </authorList>
    </citation>
    <scope>NUCLEOTIDE SEQUENCE [LARGE SCALE GENOMIC DNA]</scope>
    <source>
        <strain evidence="5">cv. Darmor-bzh</strain>
    </source>
</reference>
<dbReference type="GO" id="GO:0043139">
    <property type="term" value="F:5'-3' DNA helicase activity"/>
    <property type="evidence" value="ECO:0007669"/>
    <property type="project" value="UniProtKB-EC"/>
</dbReference>
<evidence type="ECO:0000313" key="5">
    <source>
        <dbReference type="Proteomes" id="UP000028999"/>
    </source>
</evidence>
<evidence type="ECO:0000256" key="1">
    <source>
        <dbReference type="RuleBase" id="RU363044"/>
    </source>
</evidence>
<dbReference type="Proteomes" id="UP000028999">
    <property type="component" value="Unassembled WGS sequence"/>
</dbReference>
<dbReference type="EC" id="5.6.2.3" evidence="1"/>
<dbReference type="Gene3D" id="3.40.50.300">
    <property type="entry name" value="P-loop containing nucleotide triphosphate hydrolases"/>
    <property type="match status" value="1"/>
</dbReference>
<keyword evidence="5" id="KW-1185">Reference proteome</keyword>
<keyword evidence="1" id="KW-0234">DNA repair</keyword>
<name>A0A078I3B3_BRANA</name>
<dbReference type="AlphaFoldDB" id="A0A078I3B3"/>
<dbReference type="STRING" id="3708.A0A078I3B3"/>
<organism evidence="4 5">
    <name type="scientific">Brassica napus</name>
    <name type="common">Rape</name>
    <dbReference type="NCBI Taxonomy" id="3708"/>
    <lineage>
        <taxon>Eukaryota</taxon>
        <taxon>Viridiplantae</taxon>
        <taxon>Streptophyta</taxon>
        <taxon>Embryophyta</taxon>
        <taxon>Tracheophyta</taxon>
        <taxon>Spermatophyta</taxon>
        <taxon>Magnoliopsida</taxon>
        <taxon>eudicotyledons</taxon>
        <taxon>Gunneridae</taxon>
        <taxon>Pentapetalae</taxon>
        <taxon>rosids</taxon>
        <taxon>malvids</taxon>
        <taxon>Brassicales</taxon>
        <taxon>Brassicaceae</taxon>
        <taxon>Brassiceae</taxon>
        <taxon>Brassica</taxon>
    </lineage>
</organism>
<comment type="catalytic activity">
    <reaction evidence="1">
        <text>ATP + H2O = ADP + phosphate + H(+)</text>
        <dbReference type="Rhea" id="RHEA:13065"/>
        <dbReference type="ChEBI" id="CHEBI:15377"/>
        <dbReference type="ChEBI" id="CHEBI:15378"/>
        <dbReference type="ChEBI" id="CHEBI:30616"/>
        <dbReference type="ChEBI" id="CHEBI:43474"/>
        <dbReference type="ChEBI" id="CHEBI:456216"/>
        <dbReference type="EC" id="5.6.2.3"/>
    </reaction>
</comment>
<dbReference type="GO" id="GO:0000723">
    <property type="term" value="P:telomere maintenance"/>
    <property type="evidence" value="ECO:0007669"/>
    <property type="project" value="InterPro"/>
</dbReference>
<keyword evidence="1" id="KW-0347">Helicase</keyword>
<keyword evidence="1" id="KW-0233">DNA recombination</keyword>
<proteinExistence type="inferred from homology"/>
<feature type="domain" description="Helitron helicase-like" evidence="3">
    <location>
        <begin position="66"/>
        <end position="248"/>
    </location>
</feature>
<dbReference type="GO" id="GO:0006310">
    <property type="term" value="P:DNA recombination"/>
    <property type="evidence" value="ECO:0007669"/>
    <property type="project" value="UniProtKB-KW"/>
</dbReference>
<dbReference type="SUPFAM" id="SSF52540">
    <property type="entry name" value="P-loop containing nucleoside triphosphate hydrolases"/>
    <property type="match status" value="1"/>
</dbReference>
<keyword evidence="1" id="KW-0227">DNA damage</keyword>
<dbReference type="GO" id="GO:0016887">
    <property type="term" value="F:ATP hydrolysis activity"/>
    <property type="evidence" value="ECO:0007669"/>
    <property type="project" value="RHEA"/>
</dbReference>
<feature type="domain" description="DNA helicase Pif1-like DEAD-box helicase" evidence="2">
    <location>
        <begin position="737"/>
        <end position="957"/>
    </location>
</feature>
<dbReference type="PANTHER" id="PTHR10492">
    <property type="match status" value="1"/>
</dbReference>
<keyword evidence="1" id="KW-0547">Nucleotide-binding</keyword>
<dbReference type="PANTHER" id="PTHR10492:SF101">
    <property type="entry name" value="ATP-DEPENDENT DNA HELICASE"/>
    <property type="match status" value="1"/>
</dbReference>
<dbReference type="OMA" id="MENGKCQ"/>
<protein>
    <recommendedName>
        <fullName evidence="1">ATP-dependent DNA helicase</fullName>
        <ecNumber evidence="1">5.6.2.3</ecNumber>
    </recommendedName>
</protein>
<gene>
    <name evidence="4" type="primary">BnaC02g03160D</name>
    <name evidence="4" type="ORF">GSBRNA2T00080023001</name>
</gene>
<comment type="similarity">
    <text evidence="1">Belongs to the helicase family.</text>
</comment>
<dbReference type="GO" id="GO:0006281">
    <property type="term" value="P:DNA repair"/>
    <property type="evidence" value="ECO:0007669"/>
    <property type="project" value="UniProtKB-KW"/>
</dbReference>
<dbReference type="InterPro" id="IPR027417">
    <property type="entry name" value="P-loop_NTPase"/>
</dbReference>
<dbReference type="Gramene" id="CDY44361">
    <property type="protein sequence ID" value="CDY44361"/>
    <property type="gene ID" value="GSBRNA2T00080023001"/>
</dbReference>
<accession>A0A078I3B3</accession>
<comment type="cofactor">
    <cofactor evidence="1">
        <name>Mg(2+)</name>
        <dbReference type="ChEBI" id="CHEBI:18420"/>
    </cofactor>
</comment>
<keyword evidence="1" id="KW-0378">Hydrolase</keyword>
<evidence type="ECO:0000259" key="3">
    <source>
        <dbReference type="Pfam" id="PF14214"/>
    </source>
</evidence>
<dbReference type="Pfam" id="PF05970">
    <property type="entry name" value="PIF1"/>
    <property type="match status" value="1"/>
</dbReference>
<dbReference type="EMBL" id="LK032587">
    <property type="protein sequence ID" value="CDY44361.1"/>
    <property type="molecule type" value="Genomic_DNA"/>
</dbReference>
<dbReference type="InterPro" id="IPR025476">
    <property type="entry name" value="Helitron_helicase-like"/>
</dbReference>
<dbReference type="InterPro" id="IPR010285">
    <property type="entry name" value="DNA_helicase_pif1-like_DEAD"/>
</dbReference>
<dbReference type="GO" id="GO:0005524">
    <property type="term" value="F:ATP binding"/>
    <property type="evidence" value="ECO:0007669"/>
    <property type="project" value="UniProtKB-KW"/>
</dbReference>
<evidence type="ECO:0000313" key="4">
    <source>
        <dbReference type="EMBL" id="CDY44361.1"/>
    </source>
</evidence>